<organism evidence="2 3">
    <name type="scientific">Streptomyces aureoversilis</name>
    <dbReference type="NCBI Taxonomy" id="67277"/>
    <lineage>
        <taxon>Bacteria</taxon>
        <taxon>Bacillati</taxon>
        <taxon>Actinomycetota</taxon>
        <taxon>Actinomycetes</taxon>
        <taxon>Kitasatosporales</taxon>
        <taxon>Streptomycetaceae</taxon>
        <taxon>Streptomyces</taxon>
    </lineage>
</organism>
<dbReference type="RefSeq" id="WP_382049193.1">
    <property type="nucleotide sequence ID" value="NZ_JBHSKJ010000022.1"/>
</dbReference>
<accession>A0ABW0AAB8</accession>
<keyword evidence="3" id="KW-1185">Reference proteome</keyword>
<proteinExistence type="predicted"/>
<dbReference type="GO" id="GO:0032259">
    <property type="term" value="P:methylation"/>
    <property type="evidence" value="ECO:0007669"/>
    <property type="project" value="UniProtKB-KW"/>
</dbReference>
<protein>
    <submittedName>
        <fullName evidence="2">N-6 DNA methylase</fullName>
    </submittedName>
</protein>
<evidence type="ECO:0000259" key="1">
    <source>
        <dbReference type="Pfam" id="PF02384"/>
    </source>
</evidence>
<dbReference type="InterPro" id="IPR003356">
    <property type="entry name" value="DNA_methylase_A-5"/>
</dbReference>
<keyword evidence="2" id="KW-0489">Methyltransferase</keyword>
<keyword evidence="2" id="KW-0808">Transferase</keyword>
<evidence type="ECO:0000313" key="3">
    <source>
        <dbReference type="Proteomes" id="UP001596222"/>
    </source>
</evidence>
<dbReference type="InterPro" id="IPR029063">
    <property type="entry name" value="SAM-dependent_MTases_sf"/>
</dbReference>
<dbReference type="Pfam" id="PF02384">
    <property type="entry name" value="N6_Mtase"/>
    <property type="match status" value="1"/>
</dbReference>
<sequence>MPFSGVTRVYRPDDDEAHLLGPQDGESTAHALCRAKPPAADGWRGTGNPVEAGQAAALPLCAACRRLADWAAGAWWLPSAHARRAFLPEDPQEHSRQVCDLVAAFWPSGAAVEVPLGTAATVALLPLADSQAPVLARTIAELPPGGLIELMRATWAELWVRHPYLTECAGLLYRWLGTASDETAQQVTELTHLLLRAGLVEHGADPRRYLKADLLGRLLQQLTARGEKGRRGAFHTPDFVCDFMSEILSGLSEGESTGELAAGSGAMWRAAAAQLRWEGKDPAEFPWVGVEIDPLAAATLAANSLLWRLGDDVLIACADGLSRDSGLGRAHEHRTQATARRNAFVESPSQ</sequence>
<dbReference type="Proteomes" id="UP001596222">
    <property type="component" value="Unassembled WGS sequence"/>
</dbReference>
<gene>
    <name evidence="2" type="ORF">ACFPP6_30315</name>
</gene>
<comment type="caution">
    <text evidence="2">The sequence shown here is derived from an EMBL/GenBank/DDBJ whole genome shotgun (WGS) entry which is preliminary data.</text>
</comment>
<dbReference type="EMBL" id="JBHSKJ010000022">
    <property type="protein sequence ID" value="MFC5148967.1"/>
    <property type="molecule type" value="Genomic_DNA"/>
</dbReference>
<feature type="domain" description="DNA methylase adenine-specific" evidence="1">
    <location>
        <begin position="219"/>
        <end position="324"/>
    </location>
</feature>
<dbReference type="SUPFAM" id="SSF53335">
    <property type="entry name" value="S-adenosyl-L-methionine-dependent methyltransferases"/>
    <property type="match status" value="1"/>
</dbReference>
<dbReference type="GO" id="GO:0008168">
    <property type="term" value="F:methyltransferase activity"/>
    <property type="evidence" value="ECO:0007669"/>
    <property type="project" value="UniProtKB-KW"/>
</dbReference>
<name>A0ABW0AAB8_9ACTN</name>
<reference evidence="3" key="1">
    <citation type="journal article" date="2019" name="Int. J. Syst. Evol. Microbiol.">
        <title>The Global Catalogue of Microorganisms (GCM) 10K type strain sequencing project: providing services to taxonomists for standard genome sequencing and annotation.</title>
        <authorList>
            <consortium name="The Broad Institute Genomics Platform"/>
            <consortium name="The Broad Institute Genome Sequencing Center for Infectious Disease"/>
            <person name="Wu L."/>
            <person name="Ma J."/>
        </authorList>
    </citation>
    <scope>NUCLEOTIDE SEQUENCE [LARGE SCALE GENOMIC DNA]</scope>
    <source>
        <strain evidence="3">CGMCC 4.1641</strain>
    </source>
</reference>
<evidence type="ECO:0000313" key="2">
    <source>
        <dbReference type="EMBL" id="MFC5148967.1"/>
    </source>
</evidence>
<dbReference type="Gene3D" id="3.40.50.150">
    <property type="entry name" value="Vaccinia Virus protein VP39"/>
    <property type="match status" value="1"/>
</dbReference>